<comment type="caution">
    <text evidence="2">The sequence shown here is derived from an EMBL/GenBank/DDBJ whole genome shotgun (WGS) entry which is preliminary data.</text>
</comment>
<sequence>MSANCTFFYSRQFFYVQNPKFIQLLIFHMNEVVSKWISLSCHVSFQCFPWKENEVPTIVCLNEVPTMVCLSLIISHLSSPFCFLLFFFSVPITACYFIANPVTHTEV</sequence>
<name>A0AAV4MER5_CAEEX</name>
<organism evidence="2 3">
    <name type="scientific">Caerostris extrusa</name>
    <name type="common">Bark spider</name>
    <name type="synonym">Caerostris bankana</name>
    <dbReference type="NCBI Taxonomy" id="172846"/>
    <lineage>
        <taxon>Eukaryota</taxon>
        <taxon>Metazoa</taxon>
        <taxon>Ecdysozoa</taxon>
        <taxon>Arthropoda</taxon>
        <taxon>Chelicerata</taxon>
        <taxon>Arachnida</taxon>
        <taxon>Araneae</taxon>
        <taxon>Araneomorphae</taxon>
        <taxon>Entelegynae</taxon>
        <taxon>Araneoidea</taxon>
        <taxon>Araneidae</taxon>
        <taxon>Caerostris</taxon>
    </lineage>
</organism>
<accession>A0AAV4MER5</accession>
<keyword evidence="1" id="KW-0812">Transmembrane</keyword>
<dbReference type="Proteomes" id="UP001054945">
    <property type="component" value="Unassembled WGS sequence"/>
</dbReference>
<evidence type="ECO:0000256" key="1">
    <source>
        <dbReference type="SAM" id="Phobius"/>
    </source>
</evidence>
<keyword evidence="3" id="KW-1185">Reference proteome</keyword>
<evidence type="ECO:0000313" key="3">
    <source>
        <dbReference type="Proteomes" id="UP001054945"/>
    </source>
</evidence>
<reference evidence="2 3" key="1">
    <citation type="submission" date="2021-06" db="EMBL/GenBank/DDBJ databases">
        <title>Caerostris extrusa draft genome.</title>
        <authorList>
            <person name="Kono N."/>
            <person name="Arakawa K."/>
        </authorList>
    </citation>
    <scope>NUCLEOTIDE SEQUENCE [LARGE SCALE GENOMIC DNA]</scope>
</reference>
<feature type="transmembrane region" description="Helical" evidence="1">
    <location>
        <begin position="81"/>
        <end position="99"/>
    </location>
</feature>
<gene>
    <name evidence="2" type="ORF">CEXT_133461</name>
</gene>
<evidence type="ECO:0000313" key="2">
    <source>
        <dbReference type="EMBL" id="GIX70340.1"/>
    </source>
</evidence>
<dbReference type="EMBL" id="BPLR01002131">
    <property type="protein sequence ID" value="GIX70340.1"/>
    <property type="molecule type" value="Genomic_DNA"/>
</dbReference>
<keyword evidence="1" id="KW-0472">Membrane</keyword>
<keyword evidence="1" id="KW-1133">Transmembrane helix</keyword>
<proteinExistence type="predicted"/>
<dbReference type="AlphaFoldDB" id="A0AAV4MER5"/>
<protein>
    <submittedName>
        <fullName evidence="2">Uncharacterized protein</fullName>
    </submittedName>
</protein>